<dbReference type="SUPFAM" id="SSF51905">
    <property type="entry name" value="FAD/NAD(P)-binding domain"/>
    <property type="match status" value="2"/>
</dbReference>
<evidence type="ECO:0000313" key="5">
    <source>
        <dbReference type="EMBL" id="NMH91744.1"/>
    </source>
</evidence>
<reference evidence="5 6" key="1">
    <citation type="submission" date="2020-04" db="EMBL/GenBank/DDBJ databases">
        <authorList>
            <person name="Klaysubun C."/>
            <person name="Duangmal K."/>
            <person name="Lipun K."/>
        </authorList>
    </citation>
    <scope>NUCLEOTIDE SEQUENCE [LARGE SCALE GENOMIC DNA]</scope>
    <source>
        <strain evidence="5 6">DSM 45300</strain>
    </source>
</reference>
<evidence type="ECO:0000256" key="4">
    <source>
        <dbReference type="ARBA" id="ARBA00023002"/>
    </source>
</evidence>
<keyword evidence="4" id="KW-0560">Oxidoreductase</keyword>
<dbReference type="RefSeq" id="WP_169412140.1">
    <property type="nucleotide sequence ID" value="NZ_JAAXKZ010000023.1"/>
</dbReference>
<dbReference type="GO" id="GO:0050661">
    <property type="term" value="F:NADP binding"/>
    <property type="evidence" value="ECO:0007669"/>
    <property type="project" value="InterPro"/>
</dbReference>
<evidence type="ECO:0000256" key="3">
    <source>
        <dbReference type="ARBA" id="ARBA00022827"/>
    </source>
</evidence>
<dbReference type="Pfam" id="PF00743">
    <property type="entry name" value="FMO-like"/>
    <property type="match status" value="1"/>
</dbReference>
<dbReference type="PANTHER" id="PTHR42877">
    <property type="entry name" value="L-ORNITHINE N(5)-MONOOXYGENASE-RELATED"/>
    <property type="match status" value="1"/>
</dbReference>
<dbReference type="InterPro" id="IPR036188">
    <property type="entry name" value="FAD/NAD-bd_sf"/>
</dbReference>
<keyword evidence="6" id="KW-1185">Reference proteome</keyword>
<accession>A0A848DGT4</accession>
<comment type="caution">
    <text evidence="5">The sequence shown here is derived from an EMBL/GenBank/DDBJ whole genome shotgun (WGS) entry which is preliminary data.</text>
</comment>
<dbReference type="Proteomes" id="UP000586918">
    <property type="component" value="Unassembled WGS sequence"/>
</dbReference>
<name>A0A848DGT4_9PSEU</name>
<dbReference type="GO" id="GO:0050660">
    <property type="term" value="F:flavin adenine dinucleotide binding"/>
    <property type="evidence" value="ECO:0007669"/>
    <property type="project" value="InterPro"/>
</dbReference>
<protein>
    <submittedName>
        <fullName evidence="5">NAD(P)/FAD-dependent oxidoreductase</fullName>
    </submittedName>
</protein>
<dbReference type="PANTHER" id="PTHR42877:SF4">
    <property type="entry name" value="FAD_NAD(P)-BINDING DOMAIN-CONTAINING PROTEIN-RELATED"/>
    <property type="match status" value="1"/>
</dbReference>
<dbReference type="InterPro" id="IPR020946">
    <property type="entry name" value="Flavin_mOase-like"/>
</dbReference>
<dbReference type="EMBL" id="JAAXKZ010000023">
    <property type="protein sequence ID" value="NMH91744.1"/>
    <property type="molecule type" value="Genomic_DNA"/>
</dbReference>
<keyword evidence="2" id="KW-0285">Flavoprotein</keyword>
<evidence type="ECO:0000256" key="1">
    <source>
        <dbReference type="ARBA" id="ARBA00010139"/>
    </source>
</evidence>
<evidence type="ECO:0000313" key="6">
    <source>
        <dbReference type="Proteomes" id="UP000586918"/>
    </source>
</evidence>
<dbReference type="GO" id="GO:0004499">
    <property type="term" value="F:N,N-dimethylaniline monooxygenase activity"/>
    <property type="evidence" value="ECO:0007669"/>
    <property type="project" value="InterPro"/>
</dbReference>
<proteinExistence type="inferred from homology"/>
<evidence type="ECO:0000256" key="2">
    <source>
        <dbReference type="ARBA" id="ARBA00022630"/>
    </source>
</evidence>
<organism evidence="5 6">
    <name type="scientific">Pseudonocardia bannensis</name>
    <dbReference type="NCBI Taxonomy" id="630973"/>
    <lineage>
        <taxon>Bacteria</taxon>
        <taxon>Bacillati</taxon>
        <taxon>Actinomycetota</taxon>
        <taxon>Actinomycetes</taxon>
        <taxon>Pseudonocardiales</taxon>
        <taxon>Pseudonocardiaceae</taxon>
        <taxon>Pseudonocardia</taxon>
    </lineage>
</organism>
<keyword evidence="3" id="KW-0274">FAD</keyword>
<dbReference type="AlphaFoldDB" id="A0A848DGT4"/>
<dbReference type="Gene3D" id="3.50.50.60">
    <property type="entry name" value="FAD/NAD(P)-binding domain"/>
    <property type="match status" value="3"/>
</dbReference>
<comment type="similarity">
    <text evidence="1">Belongs to the FAD-binding monooxygenase family.</text>
</comment>
<sequence>MPITTPEPLPTATDEELRAALSAANIPTLLLVLAHLTGDDRWLQDPYRPTRTIALNDNDTGGLPEARQAEIRDAALDVLRELRDGRRTVPAPPSDDRIVAMLSVSLGEQVPEEYAEAMAEDGGFRTPAWLRTPPLGGDRPRVLVIGAGISGVCIGVALAHLGLPFTIVERNDAVGGTWLENDYPGAGVDTPSHLYSYSFAPRPDWSRYYAKQPEILGYVQDVAREAGLLPSIRFGTDVVSARWDEASSTWEVLTRHRDGAEQRHVVDVVISSVGQFNRPVVPDLPGLSSFPGPAFHTARWDHDVDLAGKRVGVIGTGASSVQVVPAIADVAGQVVVFQRSPQWVAPNANYLREMHDHTMLLMAQVPGYRTWYRLRLMWMIQDKLHPTLRKDPDWPHPERSINALNDKHRRFFTAYLDEQIAGAEELREAVLPDYPPYGKRILLDNDWFATIRRDDVSLVASGVREIDGSVVVTADGARYEVDVLVLATGFSSRRMLYPLDIRGRSGVPLREQWGDDDAWAHLGISIPDFPNLFLLYGPNTNLGHGGSSFFHAECQTGYITGLLRRMAEDGIAALEVRPEVCDAYNARVDAAHEQMIWTHPGMTTYYRNVAGRIVTTTPWRLIDYWAMTRTPDLADFRVTARAGAPVPRAG</sequence>
<gene>
    <name evidence="5" type="ORF">HF519_09150</name>
</gene>
<dbReference type="InterPro" id="IPR051209">
    <property type="entry name" value="FAD-bind_Monooxygenase_sf"/>
</dbReference>